<dbReference type="Gene3D" id="3.20.20.100">
    <property type="entry name" value="NADP-dependent oxidoreductase domain"/>
    <property type="match status" value="1"/>
</dbReference>
<reference evidence="6 7" key="1">
    <citation type="submission" date="2018-10" db="EMBL/GenBank/DDBJ databases">
        <title>Genomic Encyclopedia of Type Strains, Phase IV (KMG-IV): sequencing the most valuable type-strain genomes for metagenomic binning, comparative biology and taxonomic classification.</title>
        <authorList>
            <person name="Goeker M."/>
        </authorList>
    </citation>
    <scope>NUCLEOTIDE SEQUENCE [LARGE SCALE GENOMIC DNA]</scope>
    <source>
        <strain evidence="6 7">DSM 23841</strain>
    </source>
</reference>
<evidence type="ECO:0000256" key="4">
    <source>
        <dbReference type="ARBA" id="ARBA00070119"/>
    </source>
</evidence>
<dbReference type="InterPro" id="IPR023210">
    <property type="entry name" value="NADP_OxRdtase_dom"/>
</dbReference>
<evidence type="ECO:0000256" key="2">
    <source>
        <dbReference type="ARBA" id="ARBA00023002"/>
    </source>
</evidence>
<sequence length="348" mass="38528">MSLFKNRPLGRSVLSVPEICLGTMTFGEQTDEADAHAQLDYALAHGINFLDTAEMYAVPARAETCGASESIVGRWLKRQVREKIIVATKVAGPSRNLDWIRGGPLAIDRANIRAAVEGSLQRLQTDYIDLYQLHWPERNQPMFGQWQYEPDKERDCTPIRAQLEALAELVGEGKLRHVAVSNEHPWGIMEFTRLADEFGLPRIVSTQNAYSLLNRTYETALAETCHRQQVGLLAYSPLAFGHLSGKYLDNPTAAGRLTQWPNFGQRYAKPNVAPAVAAYAELARSHGLTPTQLALGFVRSRWFVASTIIGASSLAQLKETLPATLTPMHADLLAAIDAIHLRYTNPAP</sequence>
<keyword evidence="2" id="KW-0560">Oxidoreductase</keyword>
<evidence type="ECO:0000313" key="7">
    <source>
        <dbReference type="Proteomes" id="UP000270626"/>
    </source>
</evidence>
<dbReference type="AlphaFoldDB" id="A0A495WHB2"/>
<dbReference type="PANTHER" id="PTHR43364">
    <property type="entry name" value="NADH-SPECIFIC METHYLGLYOXAL REDUCTASE-RELATED"/>
    <property type="match status" value="1"/>
</dbReference>
<comment type="caution">
    <text evidence="6">The sequence shown here is derived from an EMBL/GenBank/DDBJ whole genome shotgun (WGS) entry which is preliminary data.</text>
</comment>
<dbReference type="PANTHER" id="PTHR43364:SF4">
    <property type="entry name" value="NAD(P)-LINKED OXIDOREDUCTASE SUPERFAMILY PROTEIN"/>
    <property type="match status" value="1"/>
</dbReference>
<comment type="similarity">
    <text evidence="3">Belongs to the aldo/keto reductase family. Aldo/keto reductase 2 subfamily.</text>
</comment>
<protein>
    <recommendedName>
        <fullName evidence="4">Protein tas</fullName>
    </recommendedName>
</protein>
<dbReference type="SUPFAM" id="SSF51430">
    <property type="entry name" value="NAD(P)-linked oxidoreductase"/>
    <property type="match status" value="1"/>
</dbReference>
<dbReference type="InterPro" id="IPR036812">
    <property type="entry name" value="NAD(P)_OxRdtase_dom_sf"/>
</dbReference>
<keyword evidence="7" id="KW-1185">Reference proteome</keyword>
<dbReference type="RefSeq" id="WP_121457495.1">
    <property type="nucleotide sequence ID" value="NZ_RBXP01000013.1"/>
</dbReference>
<dbReference type="FunFam" id="3.20.20.100:FF:000005">
    <property type="entry name" value="NADP(H)-dependent aldo-keto reductase"/>
    <property type="match status" value="1"/>
</dbReference>
<dbReference type="Proteomes" id="UP000270626">
    <property type="component" value="Unassembled WGS sequence"/>
</dbReference>
<gene>
    <name evidence="6" type="ORF">DFR40_1121</name>
</gene>
<dbReference type="InterPro" id="IPR050523">
    <property type="entry name" value="AKR_Detox_Biosynth"/>
</dbReference>
<dbReference type="Pfam" id="PF00248">
    <property type="entry name" value="Aldo_ket_red"/>
    <property type="match status" value="1"/>
</dbReference>
<evidence type="ECO:0000313" key="6">
    <source>
        <dbReference type="EMBL" id="RKT59238.1"/>
    </source>
</evidence>
<feature type="domain" description="NADP-dependent oxidoreductase" evidence="5">
    <location>
        <begin position="18"/>
        <end position="339"/>
    </location>
</feature>
<dbReference type="CDD" id="cd19094">
    <property type="entry name" value="AKR_Tas-like"/>
    <property type="match status" value="1"/>
</dbReference>
<dbReference type="OrthoDB" id="5488419at2"/>
<dbReference type="GO" id="GO:0016491">
    <property type="term" value="F:oxidoreductase activity"/>
    <property type="evidence" value="ECO:0007669"/>
    <property type="project" value="UniProtKB-KW"/>
</dbReference>
<accession>A0A495WHB2</accession>
<organism evidence="6 7">
    <name type="scientific">Azonexus fungiphilus</name>
    <dbReference type="NCBI Taxonomy" id="146940"/>
    <lineage>
        <taxon>Bacteria</taxon>
        <taxon>Pseudomonadati</taxon>
        <taxon>Pseudomonadota</taxon>
        <taxon>Betaproteobacteria</taxon>
        <taxon>Rhodocyclales</taxon>
        <taxon>Azonexaceae</taxon>
        <taxon>Azonexus</taxon>
    </lineage>
</organism>
<dbReference type="EMBL" id="RBXP01000013">
    <property type="protein sequence ID" value="RKT59238.1"/>
    <property type="molecule type" value="Genomic_DNA"/>
</dbReference>
<evidence type="ECO:0000259" key="5">
    <source>
        <dbReference type="Pfam" id="PF00248"/>
    </source>
</evidence>
<evidence type="ECO:0000256" key="1">
    <source>
        <dbReference type="ARBA" id="ARBA00022857"/>
    </source>
</evidence>
<proteinExistence type="inferred from homology"/>
<keyword evidence="1" id="KW-0521">NADP</keyword>
<name>A0A495WHB2_9RHOO</name>
<evidence type="ECO:0000256" key="3">
    <source>
        <dbReference type="ARBA" id="ARBA00038157"/>
    </source>
</evidence>